<keyword evidence="5" id="KW-1185">Reference proteome</keyword>
<dbReference type="Proteomes" id="UP000199752">
    <property type="component" value="Chromosome 7"/>
</dbReference>
<dbReference type="EMBL" id="LN877953">
    <property type="protein sequence ID" value="CUV07445.1"/>
    <property type="molecule type" value="Genomic_DNA"/>
</dbReference>
<evidence type="ECO:0000313" key="3">
    <source>
        <dbReference type="EMBL" id="CUV07445.1"/>
    </source>
</evidence>
<evidence type="ECO:0000313" key="4">
    <source>
        <dbReference type="EMBL" id="PPS95674.1"/>
    </source>
</evidence>
<feature type="coiled-coil region" evidence="1">
    <location>
        <begin position="11"/>
        <end position="52"/>
    </location>
</feature>
<dbReference type="VEuPathDB" id="CryptoDB:ChTU502y2012_407g2255"/>
<dbReference type="Pfam" id="PF03357">
    <property type="entry name" value="Snf7"/>
    <property type="match status" value="1"/>
</dbReference>
<reference evidence="4 5" key="1">
    <citation type="submission" date="2014-11" db="EMBL/GenBank/DDBJ databases">
        <title>Comparative genomic analysis of Cryptosporidium hominis reveals occurrence of genetic recombination in virulent subtypes.</title>
        <authorList>
            <person name="Guo Y."/>
            <person name="Tang K."/>
            <person name="Frace M."/>
            <person name="Li N."/>
            <person name="Roellig D.M."/>
            <person name="Sammons S."/>
            <person name="Knipe K."/>
            <person name="Rowe L."/>
            <person name="Feng Y."/>
            <person name="Xiao L."/>
        </authorList>
    </citation>
    <scope>NUCLEOTIDE SEQUENCE [LARGE SCALE GENOMIC DNA]</scope>
    <source>
        <strain evidence="4">30976</strain>
    </source>
</reference>
<dbReference type="EMBL" id="JTAI01000006">
    <property type="protein sequence ID" value="PPS95674.1"/>
    <property type="molecule type" value="Genomic_DNA"/>
</dbReference>
<name>A0A0S4TL35_CRYHO</name>
<dbReference type="Proteomes" id="UP001429100">
    <property type="component" value="Unassembled WGS sequence"/>
</dbReference>
<dbReference type="VEuPathDB" id="CryptoDB:Chro.70504"/>
<dbReference type="Gene3D" id="6.10.140.1230">
    <property type="match status" value="1"/>
</dbReference>
<accession>A0A0S4TL35</accession>
<organism evidence="3">
    <name type="scientific">Cryptosporidium hominis</name>
    <dbReference type="NCBI Taxonomy" id="237895"/>
    <lineage>
        <taxon>Eukaryota</taxon>
        <taxon>Sar</taxon>
        <taxon>Alveolata</taxon>
        <taxon>Apicomplexa</taxon>
        <taxon>Conoidasida</taxon>
        <taxon>Coccidia</taxon>
        <taxon>Eucoccidiorida</taxon>
        <taxon>Eimeriorina</taxon>
        <taxon>Cryptosporidiidae</taxon>
        <taxon>Cryptosporidium</taxon>
    </lineage>
</organism>
<evidence type="ECO:0000256" key="2">
    <source>
        <dbReference type="SAM" id="MobiDB-lite"/>
    </source>
</evidence>
<evidence type="ECO:0000313" key="5">
    <source>
        <dbReference type="Proteomes" id="UP001429100"/>
    </source>
</evidence>
<feature type="compositionally biased region" description="Basic and acidic residues" evidence="2">
    <location>
        <begin position="215"/>
        <end position="226"/>
    </location>
</feature>
<sequence>MGIWGSKVDIKDEVNKNKRAVSKAIREVDREIQKLEQEEAKLMRELRIAVEKGYTESAKIFSRDILKLRKQMERLSLARSQLMGAELRLTSVKSQLQVNSAISDLNSIMGRVNDSTEISRIQGILKNFARESDKMDVKGEIINDSIDVAMGNESQPEEEEALVNKIYMEVCESVRQGKEKELAKANAKGPDINNLLSYSSFNKDNPGDEGSGISIEERIKKLGEDR</sequence>
<dbReference type="PANTHER" id="PTHR10476">
    <property type="entry name" value="CHARGED MULTIVESICULAR BODY PROTEIN"/>
    <property type="match status" value="1"/>
</dbReference>
<reference evidence="3" key="2">
    <citation type="submission" date="2015-08" db="EMBL/GenBank/DDBJ databases">
        <authorList>
            <person name="Babu N.S."/>
            <person name="Beckwith C.J."/>
            <person name="Beseler K.G."/>
            <person name="Brison A."/>
            <person name="Carone J.V."/>
            <person name="Caskin T.P."/>
            <person name="Diamond M."/>
            <person name="Durham M.E."/>
            <person name="Foxe J.M."/>
            <person name="Go M."/>
            <person name="Henderson B.A."/>
            <person name="Jones I.B."/>
            <person name="McGettigan J.A."/>
            <person name="Micheletti S.J."/>
            <person name="Nasrallah M.E."/>
            <person name="Ortiz D."/>
            <person name="Piller C.R."/>
            <person name="Privatt S.R."/>
            <person name="Schneider S.L."/>
            <person name="Sharp S."/>
            <person name="Smith T.C."/>
            <person name="Stanton J.D."/>
            <person name="Ullery H.E."/>
            <person name="Wilson R.J."/>
            <person name="Serrano M.G."/>
            <person name="Buck G."/>
            <person name="Lee V."/>
            <person name="Wang Y."/>
            <person name="Carvalho R."/>
            <person name="Voegtly L."/>
            <person name="Shi R."/>
            <person name="Duckworth R."/>
            <person name="Johnson A."/>
            <person name="Loviza R."/>
            <person name="Walstead R."/>
            <person name="Shah Z."/>
            <person name="Kiflezghi M."/>
            <person name="Wade K."/>
            <person name="Ball S.L."/>
            <person name="Bradley K.W."/>
            <person name="Asai D.J."/>
            <person name="Bowman C.A."/>
            <person name="Russell D.A."/>
            <person name="Pope W.H."/>
            <person name="Jacobs-Sera D."/>
            <person name="Hendrix R.W."/>
            <person name="Hatfull G.F."/>
        </authorList>
    </citation>
    <scope>NUCLEOTIDE SEQUENCE [LARGE SCALE GENOMIC DNA]</scope>
</reference>
<dbReference type="GO" id="GO:0007034">
    <property type="term" value="P:vacuolar transport"/>
    <property type="evidence" value="ECO:0007669"/>
    <property type="project" value="InterPro"/>
</dbReference>
<dbReference type="InterPro" id="IPR005024">
    <property type="entry name" value="Snf7_fam"/>
</dbReference>
<keyword evidence="1" id="KW-0175">Coiled coil</keyword>
<reference evidence="4 5" key="3">
    <citation type="submission" date="2017-10" db="EMBL/GenBank/DDBJ databases">
        <title>Consistent, comparative and evidence-based genome annotation and re-annotation for the closely-related species, Cryptosporidium parvum, C. hominis and C. tyzzeri.</title>
        <authorList>
            <person name="Baptista R.P."/>
            <person name="Li Y."/>
            <person name="Sateriale A."/>
            <person name="Striepen B."/>
            <person name="Kissinger J.C."/>
        </authorList>
    </citation>
    <scope>NUCLEOTIDE SEQUENCE [LARGE SCALE GENOMIC DNA]</scope>
    <source>
        <strain evidence="4">30976</strain>
    </source>
</reference>
<gene>
    <name evidence="3" type="ORF">CHUDEA7_4570</name>
    <name evidence="4" type="ORF">GY17_00002340</name>
</gene>
<proteinExistence type="predicted"/>
<dbReference type="VEuPathDB" id="CryptoDB:CHUDEA7_4570"/>
<evidence type="ECO:0000256" key="1">
    <source>
        <dbReference type="SAM" id="Coils"/>
    </source>
</evidence>
<protein>
    <submittedName>
        <fullName evidence="4">Snf7</fullName>
    </submittedName>
</protein>
<dbReference type="AlphaFoldDB" id="A0A0S4TL35"/>
<dbReference type="OrthoDB" id="2329734at2759"/>
<feature type="region of interest" description="Disordered" evidence="2">
    <location>
        <begin position="197"/>
        <end position="226"/>
    </location>
</feature>
<dbReference type="VEuPathDB" id="CryptoDB:GY17_00002340"/>